<dbReference type="CTD" id="201931"/>
<keyword evidence="8" id="KW-1185">Reference proteome</keyword>
<evidence type="ECO:0000256" key="3">
    <source>
        <dbReference type="ARBA" id="ARBA00014635"/>
    </source>
</evidence>
<evidence type="ECO:0000313" key="8">
    <source>
        <dbReference type="Proteomes" id="UP000694906"/>
    </source>
</evidence>
<reference evidence="9" key="1">
    <citation type="submission" date="2025-08" db="UniProtKB">
        <authorList>
            <consortium name="RefSeq"/>
        </authorList>
    </citation>
    <scope>IDENTIFICATION</scope>
</reference>
<evidence type="ECO:0000256" key="4">
    <source>
        <dbReference type="ARBA" id="ARBA00022692"/>
    </source>
</evidence>
<dbReference type="PANTHER" id="PTHR31592:SF1">
    <property type="entry name" value="TRANSMEMBRANE PROTEIN 192"/>
    <property type="match status" value="1"/>
</dbReference>
<keyword evidence="4 7" id="KW-0812">Transmembrane</keyword>
<organism evidence="8 9">
    <name type="scientific">Heterocephalus glaber</name>
    <name type="common">Naked mole rat</name>
    <dbReference type="NCBI Taxonomy" id="10181"/>
    <lineage>
        <taxon>Eukaryota</taxon>
        <taxon>Metazoa</taxon>
        <taxon>Chordata</taxon>
        <taxon>Craniata</taxon>
        <taxon>Vertebrata</taxon>
        <taxon>Euteleostomi</taxon>
        <taxon>Mammalia</taxon>
        <taxon>Eutheria</taxon>
        <taxon>Euarchontoglires</taxon>
        <taxon>Glires</taxon>
        <taxon>Rodentia</taxon>
        <taxon>Hystricomorpha</taxon>
        <taxon>Bathyergidae</taxon>
        <taxon>Heterocephalus</taxon>
    </lineage>
</organism>
<keyword evidence="5 7" id="KW-1133">Transmembrane helix</keyword>
<feature type="transmembrane region" description="Helical" evidence="7">
    <location>
        <begin position="90"/>
        <end position="110"/>
    </location>
</feature>
<comment type="similarity">
    <text evidence="2">Belongs to the TMEM192 family.</text>
</comment>
<dbReference type="Proteomes" id="UP000694906">
    <property type="component" value="Unplaced"/>
</dbReference>
<accession>A0AAX6PBW4</accession>
<feature type="transmembrane region" description="Helical" evidence="7">
    <location>
        <begin position="48"/>
        <end position="70"/>
    </location>
</feature>
<name>A0AAX6PBW4_HETGA</name>
<evidence type="ECO:0000256" key="2">
    <source>
        <dbReference type="ARBA" id="ARBA00006314"/>
    </source>
</evidence>
<dbReference type="PANTHER" id="PTHR31592">
    <property type="entry name" value="TRANSMEMBRANE PROTEIN 192"/>
    <property type="match status" value="1"/>
</dbReference>
<dbReference type="GeneID" id="101720990"/>
<dbReference type="RefSeq" id="XP_004848284.1">
    <property type="nucleotide sequence ID" value="XM_004848227.3"/>
</dbReference>
<evidence type="ECO:0000256" key="1">
    <source>
        <dbReference type="ARBA" id="ARBA00004141"/>
    </source>
</evidence>
<evidence type="ECO:0000256" key="7">
    <source>
        <dbReference type="SAM" id="Phobius"/>
    </source>
</evidence>
<dbReference type="GO" id="GO:0005770">
    <property type="term" value="C:late endosome"/>
    <property type="evidence" value="ECO:0007669"/>
    <property type="project" value="TreeGrafter"/>
</dbReference>
<evidence type="ECO:0000256" key="5">
    <source>
        <dbReference type="ARBA" id="ARBA00022989"/>
    </source>
</evidence>
<dbReference type="Pfam" id="PF14802">
    <property type="entry name" value="TMEM192"/>
    <property type="match status" value="2"/>
</dbReference>
<comment type="subcellular location">
    <subcellularLocation>
        <location evidence="1">Membrane</location>
        <topology evidence="1">Multi-pass membrane protein</topology>
    </subcellularLocation>
</comment>
<dbReference type="InterPro" id="IPR029399">
    <property type="entry name" value="TMEM192"/>
</dbReference>
<evidence type="ECO:0000313" key="9">
    <source>
        <dbReference type="RefSeq" id="XP_004848284.1"/>
    </source>
</evidence>
<dbReference type="AlphaFoldDB" id="A0AAX6PBW4"/>
<proteinExistence type="inferred from homology"/>
<dbReference type="GO" id="GO:0005765">
    <property type="term" value="C:lysosomal membrane"/>
    <property type="evidence" value="ECO:0007669"/>
    <property type="project" value="TreeGrafter"/>
</dbReference>
<evidence type="ECO:0000256" key="6">
    <source>
        <dbReference type="ARBA" id="ARBA00023136"/>
    </source>
</evidence>
<sequence length="226" mass="25395">MAARGRVEDGSLDLVQSIEDDPLLETPLLPQHSLQVHFSPRFQPLPTLLIASLLLLIHVVFVVLAFLTGVLCSYPDPNEDRCPGNYTSPLKVQSVVVLGKVAMWVLHLLLERYLQYHHGRVRGRGYGRIYRATRPLTTLALLTHSAVKIRRFNRAKPQPDVLEEEKACAYPRSITSETGFRTISSLEEVVEKQADIIMYLKRHNALLSQRLLALTTADLGPQPGRS</sequence>
<protein>
    <recommendedName>
        <fullName evidence="3">Transmembrane protein 192</fullName>
    </recommendedName>
</protein>
<keyword evidence="6 7" id="KW-0472">Membrane</keyword>
<gene>
    <name evidence="9" type="primary">Tmem192</name>
</gene>